<gene>
    <name evidence="1" type="ORF">POPTR_017G067850</name>
</gene>
<accession>A0A3N7HTF7</accession>
<reference evidence="1 2" key="1">
    <citation type="journal article" date="2006" name="Science">
        <title>The genome of black cottonwood, Populus trichocarpa (Torr. &amp; Gray).</title>
        <authorList>
            <person name="Tuskan G.A."/>
            <person name="Difazio S."/>
            <person name="Jansson S."/>
            <person name="Bohlmann J."/>
            <person name="Grigoriev I."/>
            <person name="Hellsten U."/>
            <person name="Putnam N."/>
            <person name="Ralph S."/>
            <person name="Rombauts S."/>
            <person name="Salamov A."/>
            <person name="Schein J."/>
            <person name="Sterck L."/>
            <person name="Aerts A."/>
            <person name="Bhalerao R.R."/>
            <person name="Bhalerao R.P."/>
            <person name="Blaudez D."/>
            <person name="Boerjan W."/>
            <person name="Brun A."/>
            <person name="Brunner A."/>
            <person name="Busov V."/>
            <person name="Campbell M."/>
            <person name="Carlson J."/>
            <person name="Chalot M."/>
            <person name="Chapman J."/>
            <person name="Chen G.L."/>
            <person name="Cooper D."/>
            <person name="Coutinho P.M."/>
            <person name="Couturier J."/>
            <person name="Covert S."/>
            <person name="Cronk Q."/>
            <person name="Cunningham R."/>
            <person name="Davis J."/>
            <person name="Degroeve S."/>
            <person name="Dejardin A."/>
            <person name="Depamphilis C."/>
            <person name="Detter J."/>
            <person name="Dirks B."/>
            <person name="Dubchak I."/>
            <person name="Duplessis S."/>
            <person name="Ehlting J."/>
            <person name="Ellis B."/>
            <person name="Gendler K."/>
            <person name="Goodstein D."/>
            <person name="Gribskov M."/>
            <person name="Grimwood J."/>
            <person name="Groover A."/>
            <person name="Gunter L."/>
            <person name="Hamberger B."/>
            <person name="Heinze B."/>
            <person name="Helariutta Y."/>
            <person name="Henrissat B."/>
            <person name="Holligan D."/>
            <person name="Holt R."/>
            <person name="Huang W."/>
            <person name="Islam-Faridi N."/>
            <person name="Jones S."/>
            <person name="Jones-Rhoades M."/>
            <person name="Jorgensen R."/>
            <person name="Joshi C."/>
            <person name="Kangasjarvi J."/>
            <person name="Karlsson J."/>
            <person name="Kelleher C."/>
            <person name="Kirkpatrick R."/>
            <person name="Kirst M."/>
            <person name="Kohler A."/>
            <person name="Kalluri U."/>
            <person name="Larimer F."/>
            <person name="Leebens-Mack J."/>
            <person name="Leple J.C."/>
            <person name="Locascio P."/>
            <person name="Lou Y."/>
            <person name="Lucas S."/>
            <person name="Martin F."/>
            <person name="Montanini B."/>
            <person name="Napoli C."/>
            <person name="Nelson D.R."/>
            <person name="Nelson C."/>
            <person name="Nieminen K."/>
            <person name="Nilsson O."/>
            <person name="Pereda V."/>
            <person name="Peter G."/>
            <person name="Philippe R."/>
            <person name="Pilate G."/>
            <person name="Poliakov A."/>
            <person name="Razumovskaya J."/>
            <person name="Richardson P."/>
            <person name="Rinaldi C."/>
            <person name="Ritland K."/>
            <person name="Rouze P."/>
            <person name="Ryaboy D."/>
            <person name="Schmutz J."/>
            <person name="Schrader J."/>
            <person name="Segerman B."/>
            <person name="Shin H."/>
            <person name="Siddiqui A."/>
            <person name="Sterky F."/>
            <person name="Terry A."/>
            <person name="Tsai C.J."/>
            <person name="Uberbacher E."/>
            <person name="Unneberg P."/>
            <person name="Vahala J."/>
            <person name="Wall K."/>
            <person name="Wessler S."/>
            <person name="Yang G."/>
            <person name="Yin T."/>
            <person name="Douglas C."/>
            <person name="Marra M."/>
            <person name="Sandberg G."/>
            <person name="Van de Peer Y."/>
            <person name="Rokhsar D."/>
        </authorList>
    </citation>
    <scope>NUCLEOTIDE SEQUENCE [LARGE SCALE GENOMIC DNA]</scope>
    <source>
        <strain evidence="2">cv. Nisqually</strain>
    </source>
</reference>
<proteinExistence type="predicted"/>
<dbReference type="EMBL" id="CM009306">
    <property type="protein sequence ID" value="RQP02019.1"/>
    <property type="molecule type" value="Genomic_DNA"/>
</dbReference>
<organism evidence="1 2">
    <name type="scientific">Populus trichocarpa</name>
    <name type="common">Western balsam poplar</name>
    <name type="synonym">Populus balsamifera subsp. trichocarpa</name>
    <dbReference type="NCBI Taxonomy" id="3694"/>
    <lineage>
        <taxon>Eukaryota</taxon>
        <taxon>Viridiplantae</taxon>
        <taxon>Streptophyta</taxon>
        <taxon>Embryophyta</taxon>
        <taxon>Tracheophyta</taxon>
        <taxon>Spermatophyta</taxon>
        <taxon>Magnoliopsida</taxon>
        <taxon>eudicotyledons</taxon>
        <taxon>Gunneridae</taxon>
        <taxon>Pentapetalae</taxon>
        <taxon>rosids</taxon>
        <taxon>fabids</taxon>
        <taxon>Malpighiales</taxon>
        <taxon>Salicaceae</taxon>
        <taxon>Saliceae</taxon>
        <taxon>Populus</taxon>
    </lineage>
</organism>
<dbReference type="AlphaFoldDB" id="A0A3N7HTF7"/>
<evidence type="ECO:0000313" key="1">
    <source>
        <dbReference type="EMBL" id="RQP02019.1"/>
    </source>
</evidence>
<sequence length="32" mass="4012">MSITKDLLLYFIECNYDEWLYEYYEGSTVVFY</sequence>
<name>A0A3N7HTF7_POPTR</name>
<evidence type="ECO:0000313" key="2">
    <source>
        <dbReference type="Proteomes" id="UP000006729"/>
    </source>
</evidence>
<protein>
    <submittedName>
        <fullName evidence="1">Uncharacterized protein</fullName>
    </submittedName>
</protein>
<dbReference type="InParanoid" id="A0A3N7HTF7"/>
<keyword evidence="2" id="KW-1185">Reference proteome</keyword>
<dbReference type="Proteomes" id="UP000006729">
    <property type="component" value="Chromosome 17"/>
</dbReference>